<proteinExistence type="inferred from homology"/>
<dbReference type="InterPro" id="IPR045249">
    <property type="entry name" value="HARBI1-like"/>
</dbReference>
<evidence type="ECO:0000256" key="3">
    <source>
        <dbReference type="ARBA" id="ARBA00006958"/>
    </source>
</evidence>
<comment type="caution">
    <text evidence="9">The sequence shown here is derived from an EMBL/GenBank/DDBJ whole genome shotgun (WGS) entry which is preliminary data.</text>
</comment>
<evidence type="ECO:0000313" key="9">
    <source>
        <dbReference type="EMBL" id="CAB4015182.1"/>
    </source>
</evidence>
<keyword evidence="5" id="KW-0479">Metal-binding</keyword>
<keyword evidence="6" id="KW-0378">Hydrolase</keyword>
<dbReference type="EMBL" id="CACRXK020008615">
    <property type="protein sequence ID" value="CAB4015182.1"/>
    <property type="molecule type" value="Genomic_DNA"/>
</dbReference>
<evidence type="ECO:0000256" key="6">
    <source>
        <dbReference type="ARBA" id="ARBA00022801"/>
    </source>
</evidence>
<evidence type="ECO:0000256" key="2">
    <source>
        <dbReference type="ARBA" id="ARBA00004123"/>
    </source>
</evidence>
<dbReference type="GO" id="GO:0005634">
    <property type="term" value="C:nucleus"/>
    <property type="evidence" value="ECO:0007669"/>
    <property type="project" value="UniProtKB-SubCell"/>
</dbReference>
<keyword evidence="4" id="KW-0540">Nuclease</keyword>
<dbReference type="OrthoDB" id="6019535at2759"/>
<evidence type="ECO:0000256" key="5">
    <source>
        <dbReference type="ARBA" id="ARBA00022723"/>
    </source>
</evidence>
<dbReference type="AlphaFoldDB" id="A0A6S7JDX3"/>
<dbReference type="Pfam" id="PF13359">
    <property type="entry name" value="DDE_Tnp_4"/>
    <property type="match status" value="1"/>
</dbReference>
<name>A0A6S7JDX3_PARCT</name>
<dbReference type="InterPro" id="IPR027806">
    <property type="entry name" value="HARBI1_dom"/>
</dbReference>
<comment type="cofactor">
    <cofactor evidence="1">
        <name>a divalent metal cation</name>
        <dbReference type="ChEBI" id="CHEBI:60240"/>
    </cofactor>
</comment>
<evidence type="ECO:0000256" key="7">
    <source>
        <dbReference type="ARBA" id="ARBA00023242"/>
    </source>
</evidence>
<dbReference type="GO" id="GO:0016787">
    <property type="term" value="F:hydrolase activity"/>
    <property type="evidence" value="ECO:0007669"/>
    <property type="project" value="UniProtKB-KW"/>
</dbReference>
<keyword evidence="7" id="KW-0539">Nucleus</keyword>
<keyword evidence="10" id="KW-1185">Reference proteome</keyword>
<dbReference type="Proteomes" id="UP001152795">
    <property type="component" value="Unassembled WGS sequence"/>
</dbReference>
<dbReference type="GO" id="GO:0004518">
    <property type="term" value="F:nuclease activity"/>
    <property type="evidence" value="ECO:0007669"/>
    <property type="project" value="UniProtKB-KW"/>
</dbReference>
<dbReference type="PANTHER" id="PTHR22930">
    <property type="match status" value="1"/>
</dbReference>
<comment type="similarity">
    <text evidence="3">Belongs to the HARBI1 family.</text>
</comment>
<evidence type="ECO:0000256" key="4">
    <source>
        <dbReference type="ARBA" id="ARBA00022722"/>
    </source>
</evidence>
<dbReference type="PANTHER" id="PTHR22930:SF269">
    <property type="entry name" value="NUCLEASE HARBI1-LIKE PROTEIN"/>
    <property type="match status" value="1"/>
</dbReference>
<reference evidence="9" key="1">
    <citation type="submission" date="2020-04" db="EMBL/GenBank/DDBJ databases">
        <authorList>
            <person name="Alioto T."/>
            <person name="Alioto T."/>
            <person name="Gomez Garrido J."/>
        </authorList>
    </citation>
    <scope>NUCLEOTIDE SEQUENCE</scope>
    <source>
        <strain evidence="9">A484AB</strain>
    </source>
</reference>
<evidence type="ECO:0000256" key="1">
    <source>
        <dbReference type="ARBA" id="ARBA00001968"/>
    </source>
</evidence>
<evidence type="ECO:0000313" key="10">
    <source>
        <dbReference type="Proteomes" id="UP001152795"/>
    </source>
</evidence>
<gene>
    <name evidence="9" type="ORF">PACLA_8A057294</name>
</gene>
<organism evidence="9 10">
    <name type="scientific">Paramuricea clavata</name>
    <name type="common">Red gorgonian</name>
    <name type="synonym">Violescent sea-whip</name>
    <dbReference type="NCBI Taxonomy" id="317549"/>
    <lineage>
        <taxon>Eukaryota</taxon>
        <taxon>Metazoa</taxon>
        <taxon>Cnidaria</taxon>
        <taxon>Anthozoa</taxon>
        <taxon>Octocorallia</taxon>
        <taxon>Malacalcyonacea</taxon>
        <taxon>Plexauridae</taxon>
        <taxon>Paramuricea</taxon>
    </lineage>
</organism>
<feature type="domain" description="DDE Tnp4" evidence="8">
    <location>
        <begin position="111"/>
        <end position="248"/>
    </location>
</feature>
<protein>
    <recommendedName>
        <fullName evidence="8">DDE Tnp4 domain-containing protein</fullName>
    </recommendedName>
</protein>
<comment type="subcellular location">
    <subcellularLocation>
        <location evidence="2">Nucleus</location>
    </subcellularLocation>
</comment>
<evidence type="ECO:0000259" key="8">
    <source>
        <dbReference type="Pfam" id="PF13359"/>
    </source>
</evidence>
<sequence>MSPSTFELLLTWVAPLITKKSTRMREPIPPDERLSVTLRYLVTGDAYTTIAASYRISPTTVGRIVQETCDALWNALSEQGFLRVPCNTNDWKSIANDFGQMWNFPHALGALDGKHVVMQAPARSGSIFFNYKKTHSIVLLAVCNARYEFTLVDIGDTEALESCPSKPFPYAFLADDAFGLKPNLMKFYRNQYLPLDERIFNYRLSRARRVIENAFGIATTRFRVFRRPIIATEQKVVLITKAVVALHNFLMSLTLSQRSNSYNYCPANYVDQENPCGTTPGEWRNHDSSDGLIPIARTGSNNYSRTAKQVRDDFKDYFMNEGAVDWQWATVTRT</sequence>
<accession>A0A6S7JDX3</accession>
<dbReference type="GO" id="GO:0046872">
    <property type="term" value="F:metal ion binding"/>
    <property type="evidence" value="ECO:0007669"/>
    <property type="project" value="UniProtKB-KW"/>
</dbReference>